<evidence type="ECO:0000313" key="2">
    <source>
        <dbReference type="Proteomes" id="UP000283433"/>
    </source>
</evidence>
<dbReference type="OrthoDB" id="648163at2"/>
<name>A0A419S208_9SPHI</name>
<proteinExistence type="predicted"/>
<dbReference type="Proteomes" id="UP000283433">
    <property type="component" value="Unassembled WGS sequence"/>
</dbReference>
<accession>A0A419S208</accession>
<evidence type="ECO:0000313" key="1">
    <source>
        <dbReference type="EMBL" id="RKD12497.1"/>
    </source>
</evidence>
<dbReference type="RefSeq" id="WP_120183322.1">
    <property type="nucleotide sequence ID" value="NZ_MBTA01000030.1"/>
</dbReference>
<keyword evidence="2" id="KW-1185">Reference proteome</keyword>
<gene>
    <name evidence="1" type="ORF">BCY91_12700</name>
</gene>
<protein>
    <submittedName>
        <fullName evidence="1">Uncharacterized protein</fullName>
    </submittedName>
</protein>
<dbReference type="AlphaFoldDB" id="A0A419S208"/>
<sequence>MTKVIMKGPFAGLSKKSGEMVLYVRNGKTYLRKLPAKPNGRQPSEKQKLVRQRFGFVQDMVKRNVELAHLGFRAYAGRECKIFASSLLAVSAFNGERFEPKMPAIKFSYGKLRPRFHLRLENTDGQLNVGWGAPEKQNEHQLVVILAARTGAINWAICPLSKKACRLPLHKNAENYLYAFTTDAAANDSSKTVYFGHMKKGGSKWISD</sequence>
<reference evidence="1 2" key="1">
    <citation type="submission" date="2016-07" db="EMBL/GenBank/DDBJ databases">
        <title>Genome of Pelobium manganitolerans.</title>
        <authorList>
            <person name="Wu S."/>
            <person name="Wang G."/>
        </authorList>
    </citation>
    <scope>NUCLEOTIDE SEQUENCE [LARGE SCALE GENOMIC DNA]</scope>
    <source>
        <strain evidence="1 2">YS-25</strain>
    </source>
</reference>
<dbReference type="EMBL" id="MBTA01000030">
    <property type="protein sequence ID" value="RKD12497.1"/>
    <property type="molecule type" value="Genomic_DNA"/>
</dbReference>
<organism evidence="1 2">
    <name type="scientific">Pelobium manganitolerans</name>
    <dbReference type="NCBI Taxonomy" id="1842495"/>
    <lineage>
        <taxon>Bacteria</taxon>
        <taxon>Pseudomonadati</taxon>
        <taxon>Bacteroidota</taxon>
        <taxon>Sphingobacteriia</taxon>
        <taxon>Sphingobacteriales</taxon>
        <taxon>Sphingobacteriaceae</taxon>
        <taxon>Pelobium</taxon>
    </lineage>
</organism>
<comment type="caution">
    <text evidence="1">The sequence shown here is derived from an EMBL/GenBank/DDBJ whole genome shotgun (WGS) entry which is preliminary data.</text>
</comment>